<comment type="caution">
    <text evidence="2">The sequence shown here is derived from an EMBL/GenBank/DDBJ whole genome shotgun (WGS) entry which is preliminary data.</text>
</comment>
<sequence length="160" mass="18778">MEKDVQNLKDKTGKTNTKVNDLEKSVEFHDQDISDYQKDLKKVQHEADELKMQLLYQGHYSRRENLMFVGIEENGTPFDAENETANNNVENTKEVIYDFLERELSFENAQSRFEFQRIHRVGKRTGGKPCPIILRFLRYSDREDVLPRAKTSLEGKDYGV</sequence>
<feature type="non-terminal residue" evidence="2">
    <location>
        <position position="160"/>
    </location>
</feature>
<feature type="compositionally biased region" description="Basic and acidic residues" evidence="1">
    <location>
        <begin position="1"/>
        <end position="13"/>
    </location>
</feature>
<reference evidence="2 3" key="1">
    <citation type="submission" date="2022-05" db="EMBL/GenBank/DDBJ databases">
        <authorList>
            <consortium name="Genoscope - CEA"/>
            <person name="William W."/>
        </authorList>
    </citation>
    <scope>NUCLEOTIDE SEQUENCE [LARGE SCALE GENOMIC DNA]</scope>
</reference>
<keyword evidence="3" id="KW-1185">Reference proteome</keyword>
<evidence type="ECO:0000313" key="2">
    <source>
        <dbReference type="EMBL" id="CAH3018185.1"/>
    </source>
</evidence>
<evidence type="ECO:0000313" key="3">
    <source>
        <dbReference type="Proteomes" id="UP001159427"/>
    </source>
</evidence>
<feature type="region of interest" description="Disordered" evidence="1">
    <location>
        <begin position="1"/>
        <end position="23"/>
    </location>
</feature>
<dbReference type="EMBL" id="CALNXI010000080">
    <property type="protein sequence ID" value="CAH3018185.1"/>
    <property type="molecule type" value="Genomic_DNA"/>
</dbReference>
<evidence type="ECO:0000256" key="1">
    <source>
        <dbReference type="SAM" id="MobiDB-lite"/>
    </source>
</evidence>
<organism evidence="2 3">
    <name type="scientific">Porites evermanni</name>
    <dbReference type="NCBI Taxonomy" id="104178"/>
    <lineage>
        <taxon>Eukaryota</taxon>
        <taxon>Metazoa</taxon>
        <taxon>Cnidaria</taxon>
        <taxon>Anthozoa</taxon>
        <taxon>Hexacorallia</taxon>
        <taxon>Scleractinia</taxon>
        <taxon>Fungiina</taxon>
        <taxon>Poritidae</taxon>
        <taxon>Porites</taxon>
    </lineage>
</organism>
<name>A0ABN8LR30_9CNID</name>
<proteinExistence type="predicted"/>
<protein>
    <submittedName>
        <fullName evidence="2">Uncharacterized protein</fullName>
    </submittedName>
</protein>
<gene>
    <name evidence="2" type="ORF">PEVE_00041783</name>
</gene>
<dbReference type="Proteomes" id="UP001159427">
    <property type="component" value="Unassembled WGS sequence"/>
</dbReference>
<accession>A0ABN8LR30</accession>
<dbReference type="Gene3D" id="3.30.70.1820">
    <property type="entry name" value="L1 transposable element, RRM domain"/>
    <property type="match status" value="1"/>
</dbReference>